<evidence type="ECO:0000313" key="1">
    <source>
        <dbReference type="EMBL" id="QWM90121.1"/>
    </source>
</evidence>
<dbReference type="RefSeq" id="YP_010359693.1">
    <property type="nucleotide sequence ID" value="NC_062776.1"/>
</dbReference>
<accession>A0AAE7RVG6</accession>
<name>A0AAE7RVG6_9CAUD</name>
<dbReference type="GeneID" id="75691234"/>
<proteinExistence type="predicted"/>
<keyword evidence="2" id="KW-1185">Reference proteome</keyword>
<dbReference type="EMBL" id="MZ130486">
    <property type="protein sequence ID" value="QWM90121.1"/>
    <property type="molecule type" value="Genomic_DNA"/>
</dbReference>
<organism evidence="1 2">
    <name type="scientific">uncultured phage cr9_1</name>
    <dbReference type="NCBI Taxonomy" id="2986400"/>
    <lineage>
        <taxon>Viruses</taxon>
        <taxon>Duplodnaviria</taxon>
        <taxon>Heunggongvirae</taxon>
        <taxon>Uroviricota</taxon>
        <taxon>Caudoviricetes</taxon>
        <taxon>Crassvirales</taxon>
        <taxon>Intestiviridae</taxon>
        <taxon>Crudevirinae</taxon>
        <taxon>Dabirmavirus</taxon>
        <taxon>Dabirmavirus hominis</taxon>
    </lineage>
</organism>
<dbReference type="Proteomes" id="UP000827813">
    <property type="component" value="Segment"/>
</dbReference>
<dbReference type="KEGG" id="vg:75691234"/>
<evidence type="ECO:0000313" key="2">
    <source>
        <dbReference type="Proteomes" id="UP000827813"/>
    </source>
</evidence>
<gene>
    <name evidence="1" type="primary">gp_23054</name>
</gene>
<protein>
    <submittedName>
        <fullName evidence="1">Uncharacterized protein</fullName>
    </submittedName>
</protein>
<sequence>MATSKAENEVSVINVVVKAVRVYSTGDNVRYRVQFDSPFQGYAKDMNGDYNLTEIDYIDFVPSVLIAQCLNIVEGLDILYTKKKEAGLRSNGVTGFGAAELQAVLRNAKMQLERKHFSAGEEYVTADGEIRTHEHDGYSTSIVDIRVTERVQTKLDDMLDKMLEI</sequence>
<reference evidence="1 2" key="1">
    <citation type="submission" date="2021-04" db="EMBL/GenBank/DDBJ databases">
        <authorList>
            <person name="Shkoporov A.N."/>
            <person name="Stockdale S.R."/>
            <person name="Guerin E."/>
            <person name="Ross R.P."/>
            <person name="Hill C."/>
        </authorList>
    </citation>
    <scope>NUCLEOTIDE SEQUENCE [LARGE SCALE GENOMIC DNA]</scope>
    <source>
        <strain evidence="2">cr9_1</strain>
    </source>
</reference>